<dbReference type="GO" id="GO:0022857">
    <property type="term" value="F:transmembrane transporter activity"/>
    <property type="evidence" value="ECO:0007669"/>
    <property type="project" value="TreeGrafter"/>
</dbReference>
<evidence type="ECO:0000256" key="7">
    <source>
        <dbReference type="SAM" id="Phobius"/>
    </source>
</evidence>
<reference evidence="11" key="1">
    <citation type="submission" date="2017-04" db="EMBL/GenBank/DDBJ databases">
        <authorList>
            <person name="Varghese N."/>
            <person name="Submissions S."/>
        </authorList>
    </citation>
    <scope>NUCLEOTIDE SEQUENCE [LARGE SCALE GENOMIC DNA]</scope>
    <source>
        <strain evidence="11">VKM Ac-2121</strain>
    </source>
</reference>
<protein>
    <submittedName>
        <fullName evidence="10">Putative ABC transport system permease protein</fullName>
    </submittedName>
</protein>
<dbReference type="Proteomes" id="UP000193711">
    <property type="component" value="Unassembled WGS sequence"/>
</dbReference>
<dbReference type="AlphaFoldDB" id="A0A1X7NXG9"/>
<evidence type="ECO:0000259" key="9">
    <source>
        <dbReference type="Pfam" id="PF12704"/>
    </source>
</evidence>
<evidence type="ECO:0000256" key="2">
    <source>
        <dbReference type="ARBA" id="ARBA00022475"/>
    </source>
</evidence>
<dbReference type="InterPro" id="IPR025857">
    <property type="entry name" value="MacB_PCD"/>
</dbReference>
<keyword evidence="5 7" id="KW-0472">Membrane</keyword>
<keyword evidence="11" id="KW-1185">Reference proteome</keyword>
<sequence length="434" mass="44253">MKTVDLIGTAIANTFRSKTRTLLTILAIFVGAFTLTLTNGLGTGINAYIDDTVNGVGASDVMTVTKTADDQAGLSSGPTEYDPDAIASGGVGGGAGQTVVALTPDDLDTLSGLDGVLDVTAVKSISADYVEQGDGTKYVIGVGSLVEGQTIQLTAGEDPDDSASDYQVVLPVSYVEPLGFADDASAVGSTVSIAVTDAQRTQHVVEATVVGVAEESVASPAGASLVPNDALTDELWEVQNIGVPADQVDRYAQASVRFASDASDDQVTALKDRLADAGYTGSTVADQLGTVKTVVDGIVLVLNAFAIIALLAASFGIVNTLLMSVQERTREIGLMKAMGMGSGRVFSLFSIEAAFIGFLGSAIGALLAVLAGTAISGVLSETLLADLPGLNLIAFDPVSILLVVLVVMAIAFLAGTLPAARAARADPVQSLRYE</sequence>
<dbReference type="STRING" id="1891671.SAMN06295885_2159"/>
<comment type="similarity">
    <text evidence="6">Belongs to the ABC-4 integral membrane protein family.</text>
</comment>
<feature type="domain" description="ABC3 transporter permease C-terminal" evidence="8">
    <location>
        <begin position="304"/>
        <end position="427"/>
    </location>
</feature>
<dbReference type="RefSeq" id="WP_085476607.1">
    <property type="nucleotide sequence ID" value="NZ_FXBM01000002.1"/>
</dbReference>
<keyword evidence="4 7" id="KW-1133">Transmembrane helix</keyword>
<evidence type="ECO:0000256" key="3">
    <source>
        <dbReference type="ARBA" id="ARBA00022692"/>
    </source>
</evidence>
<comment type="subcellular location">
    <subcellularLocation>
        <location evidence="1">Cell membrane</location>
        <topology evidence="1">Multi-pass membrane protein</topology>
    </subcellularLocation>
</comment>
<dbReference type="InterPro" id="IPR003838">
    <property type="entry name" value="ABC3_permease_C"/>
</dbReference>
<feature type="transmembrane region" description="Helical" evidence="7">
    <location>
        <begin position="392"/>
        <end position="414"/>
    </location>
</feature>
<dbReference type="PANTHER" id="PTHR30572">
    <property type="entry name" value="MEMBRANE COMPONENT OF TRANSPORTER-RELATED"/>
    <property type="match status" value="1"/>
</dbReference>
<dbReference type="Pfam" id="PF02687">
    <property type="entry name" value="FtsX"/>
    <property type="match status" value="1"/>
</dbReference>
<dbReference type="InterPro" id="IPR050250">
    <property type="entry name" value="Macrolide_Exporter_MacB"/>
</dbReference>
<keyword evidence="2" id="KW-1003">Cell membrane</keyword>
<evidence type="ECO:0000313" key="10">
    <source>
        <dbReference type="EMBL" id="SMH43105.1"/>
    </source>
</evidence>
<dbReference type="OrthoDB" id="9780560at2"/>
<keyword evidence="3 7" id="KW-0812">Transmembrane</keyword>
<feature type="transmembrane region" description="Helical" evidence="7">
    <location>
        <begin position="346"/>
        <end position="372"/>
    </location>
</feature>
<evidence type="ECO:0000259" key="8">
    <source>
        <dbReference type="Pfam" id="PF02687"/>
    </source>
</evidence>
<gene>
    <name evidence="10" type="ORF">SAMN06295885_2159</name>
</gene>
<organism evidence="10 11">
    <name type="scientific">Rathayibacter oskolensis</name>
    <dbReference type="NCBI Taxonomy" id="1891671"/>
    <lineage>
        <taxon>Bacteria</taxon>
        <taxon>Bacillati</taxon>
        <taxon>Actinomycetota</taxon>
        <taxon>Actinomycetes</taxon>
        <taxon>Micrococcales</taxon>
        <taxon>Microbacteriaceae</taxon>
        <taxon>Rathayibacter</taxon>
    </lineage>
</organism>
<feature type="transmembrane region" description="Helical" evidence="7">
    <location>
        <begin position="300"/>
        <end position="325"/>
    </location>
</feature>
<evidence type="ECO:0000256" key="5">
    <source>
        <dbReference type="ARBA" id="ARBA00023136"/>
    </source>
</evidence>
<dbReference type="EMBL" id="FXBM01000002">
    <property type="protein sequence ID" value="SMH43105.1"/>
    <property type="molecule type" value="Genomic_DNA"/>
</dbReference>
<evidence type="ECO:0000256" key="4">
    <source>
        <dbReference type="ARBA" id="ARBA00022989"/>
    </source>
</evidence>
<dbReference type="GO" id="GO:0005886">
    <property type="term" value="C:plasma membrane"/>
    <property type="evidence" value="ECO:0007669"/>
    <property type="project" value="UniProtKB-SubCell"/>
</dbReference>
<feature type="transmembrane region" description="Helical" evidence="7">
    <location>
        <begin position="21"/>
        <end position="42"/>
    </location>
</feature>
<evidence type="ECO:0000256" key="6">
    <source>
        <dbReference type="ARBA" id="ARBA00038076"/>
    </source>
</evidence>
<dbReference type="PANTHER" id="PTHR30572:SF4">
    <property type="entry name" value="ABC TRANSPORTER PERMEASE YTRF"/>
    <property type="match status" value="1"/>
</dbReference>
<name>A0A1X7NXG9_9MICO</name>
<feature type="domain" description="MacB-like periplasmic core" evidence="9">
    <location>
        <begin position="21"/>
        <end position="268"/>
    </location>
</feature>
<dbReference type="Pfam" id="PF12704">
    <property type="entry name" value="MacB_PCD"/>
    <property type="match status" value="1"/>
</dbReference>
<accession>A0A1X7NXG9</accession>
<evidence type="ECO:0000256" key="1">
    <source>
        <dbReference type="ARBA" id="ARBA00004651"/>
    </source>
</evidence>
<proteinExistence type="inferred from homology"/>
<evidence type="ECO:0000313" key="11">
    <source>
        <dbReference type="Proteomes" id="UP000193711"/>
    </source>
</evidence>